<keyword evidence="4" id="KW-0843">Virulence</keyword>
<evidence type="ECO:0000313" key="8">
    <source>
        <dbReference type="EMBL" id="TRW17517.1"/>
    </source>
</evidence>
<keyword evidence="9" id="KW-1185">Reference proteome</keyword>
<dbReference type="RefSeq" id="WP_143555062.1">
    <property type="nucleotide sequence ID" value="NZ_VJWA01000001.1"/>
</dbReference>
<dbReference type="InterPro" id="IPR043964">
    <property type="entry name" value="P-loop_TraG"/>
</dbReference>
<dbReference type="EMBL" id="VJWA01000001">
    <property type="protein sequence ID" value="TRW17517.1"/>
    <property type="molecule type" value="Genomic_DNA"/>
</dbReference>
<dbReference type="SUPFAM" id="SSF52540">
    <property type="entry name" value="P-loop containing nucleoside triphosphate hydrolases"/>
    <property type="match status" value="1"/>
</dbReference>
<evidence type="ECO:0000259" key="7">
    <source>
        <dbReference type="Pfam" id="PF19044"/>
    </source>
</evidence>
<protein>
    <recommendedName>
        <fullName evidence="5">Type IV secretion system protein virB4</fullName>
    </recommendedName>
</protein>
<evidence type="ECO:0000256" key="4">
    <source>
        <dbReference type="ARBA" id="ARBA00023026"/>
    </source>
</evidence>
<dbReference type="InterPro" id="IPR004346">
    <property type="entry name" value="CagE_TrbE_VirB"/>
</dbReference>
<dbReference type="InterPro" id="IPR051162">
    <property type="entry name" value="T4SS_component"/>
</dbReference>
<evidence type="ECO:0000259" key="6">
    <source>
        <dbReference type="Pfam" id="PF03135"/>
    </source>
</evidence>
<proteinExistence type="inferred from homology"/>
<sequence>MASAARSRSAEVSARKALSARENSVGDRLPWSHHVDDFTVATRDGMLCQFVHLAGLPFETVDTDDLNYRHAIRETMLRAVASPHFGIYHHIVRRPVTAVLPGEPSNAFAREIDTAWRARLAAKQMFVNELFLTVVRRPLQGRAGLLDGVADLFRSKPNGEDLVGRRELHTAVDAMLRSLAPYGARRLGVYATRAGDCSEALEFLSFLYNGELRPVLLPRADIGHYLPHRRVSFGTDAIDLTGATAAERRFAAMLSIKDYPPATAPGLLDNLLRLPHEMVVSQSFGFVDRSAALGRMNLALRRMRATDDDALSLRTDLTQAKDNVAAGRSGFGEHHLSVQVRVPDLASLDAAVADVLSSFTDLGLIAVREDVAMEPVFWAQFPGNFKDIARRALISTGNFAALASLHNFPVGRATGNLWGDAITVLETTSGTPYHFNFHVGDLGNFTVIGPSGSGKTVVLTFLLAQAAKLNPRSVYFDKDRGAEIFVRATGGTYAVLRPGHATGFNPLALPDSPGNRRFLVEWIERLLGGGLSPADRELVAGAVDANFEQAPPFRRLRYFRELLAGANRPTAGDLAHRLGAWLGDGERAWLFDNEADTLDIDRANLGFDMTTILDDPVSRTPAMMYLFHRVEERLDGTPTIIVVDEGWKALDDEVFVARIRDWEKTIRKRGGIVGFATQNARDALDSRIGPAIIEQAATQIFMPNPKAQGSDYRDGFGLSEHELDLIRSLPDTSHCFLVKHGNDSVIARLDLTGLDRILTVLSGREASVRRLDELRARLGDDPADWLEPLLAGSR</sequence>
<dbReference type="InterPro" id="IPR018145">
    <property type="entry name" value="CagE_TrbE_VirB_cntrl_dom"/>
</dbReference>
<dbReference type="NCBIfam" id="TIGR00929">
    <property type="entry name" value="VirB4_CagE"/>
    <property type="match status" value="1"/>
</dbReference>
<comment type="caution">
    <text evidence="8">The sequence shown here is derived from an EMBL/GenBank/DDBJ whole genome shotgun (WGS) entry which is preliminary data.</text>
</comment>
<dbReference type="Pfam" id="PF19044">
    <property type="entry name" value="P-loop_TraG"/>
    <property type="match status" value="1"/>
</dbReference>
<evidence type="ECO:0000256" key="1">
    <source>
        <dbReference type="ARBA" id="ARBA00006512"/>
    </source>
</evidence>
<comment type="similarity">
    <text evidence="1">Belongs to the TrbE/VirB4 family.</text>
</comment>
<dbReference type="OrthoDB" id="9816422at2"/>
<reference evidence="8 9" key="1">
    <citation type="submission" date="2019-07" db="EMBL/GenBank/DDBJ databases">
        <title>Novel species isolated from glacier.</title>
        <authorList>
            <person name="Liu Q."/>
            <person name="Xin Y.-H."/>
        </authorList>
    </citation>
    <scope>NUCLEOTIDE SEQUENCE [LARGE SCALE GENOMIC DNA]</scope>
    <source>
        <strain evidence="8 9">LB1R16</strain>
    </source>
</reference>
<evidence type="ECO:0000256" key="2">
    <source>
        <dbReference type="ARBA" id="ARBA00022741"/>
    </source>
</evidence>
<evidence type="ECO:0000256" key="5">
    <source>
        <dbReference type="ARBA" id="ARBA00023635"/>
    </source>
</evidence>
<keyword evidence="2" id="KW-0547">Nucleotide-binding</keyword>
<name>A0A552UH62_9SPHN</name>
<keyword evidence="3" id="KW-0067">ATP-binding</keyword>
<evidence type="ECO:0000313" key="9">
    <source>
        <dbReference type="Proteomes" id="UP000317894"/>
    </source>
</evidence>
<feature type="domain" description="CagE TrbE VirB component of type IV transporter system central" evidence="6">
    <location>
        <begin position="186"/>
        <end position="389"/>
    </location>
</feature>
<dbReference type="AlphaFoldDB" id="A0A552UH62"/>
<organism evidence="8 9">
    <name type="scientific">Glacieibacterium frigidum</name>
    <dbReference type="NCBI Taxonomy" id="2593303"/>
    <lineage>
        <taxon>Bacteria</taxon>
        <taxon>Pseudomonadati</taxon>
        <taxon>Pseudomonadota</taxon>
        <taxon>Alphaproteobacteria</taxon>
        <taxon>Sphingomonadales</taxon>
        <taxon>Sphingosinicellaceae</taxon>
        <taxon>Glacieibacterium</taxon>
    </lineage>
</organism>
<dbReference type="Gene3D" id="3.40.50.300">
    <property type="entry name" value="P-loop containing nucleotide triphosphate hydrolases"/>
    <property type="match status" value="1"/>
</dbReference>
<dbReference type="PANTHER" id="PTHR30121:SF12">
    <property type="entry name" value="TYPE IV SECRETION SYSTEM PROTEIN CAGE"/>
    <property type="match status" value="1"/>
</dbReference>
<dbReference type="InterPro" id="IPR027417">
    <property type="entry name" value="P-loop_NTPase"/>
</dbReference>
<evidence type="ECO:0000256" key="3">
    <source>
        <dbReference type="ARBA" id="ARBA00022840"/>
    </source>
</evidence>
<feature type="domain" description="TraG P-loop" evidence="7">
    <location>
        <begin position="622"/>
        <end position="729"/>
    </location>
</feature>
<dbReference type="Proteomes" id="UP000317894">
    <property type="component" value="Unassembled WGS sequence"/>
</dbReference>
<accession>A0A552UH62</accession>
<dbReference type="PANTHER" id="PTHR30121">
    <property type="entry name" value="UNCHARACTERIZED PROTEIN YJGR-RELATED"/>
    <property type="match status" value="1"/>
</dbReference>
<dbReference type="Pfam" id="PF03135">
    <property type="entry name" value="CagE_TrbE_VirB"/>
    <property type="match status" value="1"/>
</dbReference>
<dbReference type="GO" id="GO:0005524">
    <property type="term" value="F:ATP binding"/>
    <property type="evidence" value="ECO:0007669"/>
    <property type="project" value="UniProtKB-KW"/>
</dbReference>
<gene>
    <name evidence="8" type="ORF">FMM06_04995</name>
</gene>